<dbReference type="AlphaFoldDB" id="A0A1H6U1C7"/>
<dbReference type="GO" id="GO:0008664">
    <property type="term" value="F:RNA 2',3'-cyclic 3'-phosphodiesterase activity"/>
    <property type="evidence" value="ECO:0007669"/>
    <property type="project" value="UniProtKB-EC"/>
</dbReference>
<dbReference type="NCBIfam" id="TIGR02258">
    <property type="entry name" value="2_5_ligase"/>
    <property type="match status" value="1"/>
</dbReference>
<name>A0A1H6U1C7_9FIRM</name>
<dbReference type="STRING" id="322505.SAMN04487836_14716"/>
<dbReference type="PANTHER" id="PTHR35561">
    <property type="entry name" value="RNA 2',3'-CYCLIC PHOSPHODIESTERASE"/>
    <property type="match status" value="1"/>
</dbReference>
<feature type="active site" description="Proton donor" evidence="2">
    <location>
        <position position="41"/>
    </location>
</feature>
<proteinExistence type="inferred from homology"/>
<evidence type="ECO:0000313" key="3">
    <source>
        <dbReference type="EMBL" id="SEI86071.1"/>
    </source>
</evidence>
<dbReference type="RefSeq" id="WP_074732199.1">
    <property type="nucleotide sequence ID" value="NZ_FNYK01000029.1"/>
</dbReference>
<dbReference type="Proteomes" id="UP000183028">
    <property type="component" value="Unassembled WGS sequence"/>
</dbReference>
<comment type="catalytic activity">
    <reaction evidence="2">
        <text>a 3'-end 2',3'-cyclophospho-ribonucleotide-RNA + H2O = a 3'-end 2'-phospho-ribonucleotide-RNA + H(+)</text>
        <dbReference type="Rhea" id="RHEA:11828"/>
        <dbReference type="Rhea" id="RHEA-COMP:10464"/>
        <dbReference type="Rhea" id="RHEA-COMP:17353"/>
        <dbReference type="ChEBI" id="CHEBI:15377"/>
        <dbReference type="ChEBI" id="CHEBI:15378"/>
        <dbReference type="ChEBI" id="CHEBI:83064"/>
        <dbReference type="ChEBI" id="CHEBI:173113"/>
        <dbReference type="EC" id="3.1.4.58"/>
    </reaction>
</comment>
<dbReference type="PANTHER" id="PTHR35561:SF1">
    <property type="entry name" value="RNA 2',3'-CYCLIC PHOSPHODIESTERASE"/>
    <property type="match status" value="1"/>
</dbReference>
<dbReference type="GO" id="GO:0004113">
    <property type="term" value="F:2',3'-cyclic-nucleotide 3'-phosphodiesterase activity"/>
    <property type="evidence" value="ECO:0007669"/>
    <property type="project" value="InterPro"/>
</dbReference>
<dbReference type="SUPFAM" id="SSF55144">
    <property type="entry name" value="LigT-like"/>
    <property type="match status" value="1"/>
</dbReference>
<evidence type="ECO:0000256" key="2">
    <source>
        <dbReference type="HAMAP-Rule" id="MF_01940"/>
    </source>
</evidence>
<feature type="short sequence motif" description="HXTX 2" evidence="2">
    <location>
        <begin position="124"/>
        <end position="127"/>
    </location>
</feature>
<dbReference type="Pfam" id="PF13563">
    <property type="entry name" value="2_5_RNA_ligase2"/>
    <property type="match status" value="1"/>
</dbReference>
<dbReference type="EC" id="3.1.4.58" evidence="2"/>
<dbReference type="HAMAP" id="MF_01940">
    <property type="entry name" value="RNA_CPDase"/>
    <property type="match status" value="1"/>
</dbReference>
<keyword evidence="1 2" id="KW-0378">Hydrolase</keyword>
<sequence length="173" mass="20210">MRRVYYALTFDQEATNKIITNVNILKANALQIKPIPENSIHMTMAFLGEVEESMIDELLEIRDEISFEPFSFNLDYLDSFPDRNSRLYYLGTNQSEELYALQKSLVKKLYQHKIAFHDRQFLPHVTLSRKTVLKKEPKMLLPINCTITSLELLESIPYKETRIGIPVKKIANE</sequence>
<feature type="active site" description="Proton acceptor" evidence="2">
    <location>
        <position position="124"/>
    </location>
</feature>
<dbReference type="eggNOG" id="COG1514">
    <property type="taxonomic scope" value="Bacteria"/>
</dbReference>
<dbReference type="GO" id="GO:0016874">
    <property type="term" value="F:ligase activity"/>
    <property type="evidence" value="ECO:0007669"/>
    <property type="project" value="UniProtKB-KW"/>
</dbReference>
<comment type="function">
    <text evidence="2">Hydrolyzes RNA 2',3'-cyclic phosphodiester to an RNA 2'-phosphomonoester.</text>
</comment>
<protein>
    <recommendedName>
        <fullName evidence="2">RNA 2',3'-cyclic phosphodiesterase</fullName>
        <shortName evidence="2">RNA 2',3'-CPDase</shortName>
        <ecNumber evidence="2">3.1.4.58</ecNumber>
    </recommendedName>
</protein>
<dbReference type="Gene3D" id="3.90.1140.10">
    <property type="entry name" value="Cyclic phosphodiesterase"/>
    <property type="match status" value="1"/>
</dbReference>
<evidence type="ECO:0000256" key="1">
    <source>
        <dbReference type="ARBA" id="ARBA00022801"/>
    </source>
</evidence>
<accession>A0A1H6U1C7</accession>
<keyword evidence="4" id="KW-1185">Reference proteome</keyword>
<keyword evidence="3" id="KW-0436">Ligase</keyword>
<dbReference type="InterPro" id="IPR009097">
    <property type="entry name" value="Cyclic_Pdiesterase"/>
</dbReference>
<organism evidence="3 4">
    <name type="scientific">Sharpea azabuensis</name>
    <dbReference type="NCBI Taxonomy" id="322505"/>
    <lineage>
        <taxon>Bacteria</taxon>
        <taxon>Bacillati</taxon>
        <taxon>Bacillota</taxon>
        <taxon>Erysipelotrichia</taxon>
        <taxon>Erysipelotrichales</taxon>
        <taxon>Coprobacillaceae</taxon>
        <taxon>Sharpea</taxon>
    </lineage>
</organism>
<dbReference type="InterPro" id="IPR004175">
    <property type="entry name" value="RNA_CPDase"/>
</dbReference>
<gene>
    <name evidence="3" type="ORF">SAMN04487834_102913</name>
</gene>
<dbReference type="OrthoDB" id="9789350at2"/>
<dbReference type="EMBL" id="FNYK01000029">
    <property type="protein sequence ID" value="SEI86071.1"/>
    <property type="molecule type" value="Genomic_DNA"/>
</dbReference>
<reference evidence="4" key="1">
    <citation type="submission" date="2016-10" db="EMBL/GenBank/DDBJ databases">
        <authorList>
            <person name="Varghese N."/>
        </authorList>
    </citation>
    <scope>NUCLEOTIDE SEQUENCE [LARGE SCALE GENOMIC DNA]</scope>
    <source>
        <strain evidence="4">DSM 20406</strain>
    </source>
</reference>
<comment type="similarity">
    <text evidence="2">Belongs to the 2H phosphoesterase superfamily. ThpR family.</text>
</comment>
<feature type="short sequence motif" description="HXTX 1" evidence="2">
    <location>
        <begin position="41"/>
        <end position="44"/>
    </location>
</feature>
<evidence type="ECO:0000313" key="4">
    <source>
        <dbReference type="Proteomes" id="UP000183028"/>
    </source>
</evidence>